<feature type="domain" description="Fibronectin type-III" evidence="6">
    <location>
        <begin position="582"/>
        <end position="678"/>
    </location>
</feature>
<keyword evidence="2" id="KW-0964">Secreted</keyword>
<feature type="domain" description="Fibronectin type-III" evidence="6">
    <location>
        <begin position="380"/>
        <end position="477"/>
    </location>
</feature>
<dbReference type="SUPFAM" id="SSF51126">
    <property type="entry name" value="Pectin lyase-like"/>
    <property type="match status" value="1"/>
</dbReference>
<evidence type="ECO:0000313" key="7">
    <source>
        <dbReference type="EMBL" id="SMO96197.1"/>
    </source>
</evidence>
<dbReference type="PANTHER" id="PTHR34819">
    <property type="entry name" value="LARGE CYSTEINE-RICH PERIPLASMIC PROTEIN OMCB"/>
    <property type="match status" value="1"/>
</dbReference>
<keyword evidence="3 5" id="KW-0732">Signal</keyword>
<dbReference type="SUPFAM" id="SSF49265">
    <property type="entry name" value="Fibronectin type III"/>
    <property type="match status" value="2"/>
</dbReference>
<feature type="compositionally biased region" description="Polar residues" evidence="4">
    <location>
        <begin position="2854"/>
        <end position="2864"/>
    </location>
</feature>
<comment type="subcellular location">
    <subcellularLocation>
        <location evidence="1">Secreted</location>
    </subcellularLocation>
</comment>
<dbReference type="InterPro" id="IPR018765">
    <property type="entry name" value="DUF2341"/>
</dbReference>
<dbReference type="InterPro" id="IPR036116">
    <property type="entry name" value="FN3_sf"/>
</dbReference>
<evidence type="ECO:0000256" key="3">
    <source>
        <dbReference type="ARBA" id="ARBA00022729"/>
    </source>
</evidence>
<dbReference type="InterPro" id="IPR051172">
    <property type="entry name" value="Chlamydia_OmcB"/>
</dbReference>
<dbReference type="InterPro" id="IPR001434">
    <property type="entry name" value="OmcB-like_DUF11"/>
</dbReference>
<dbReference type="Pfam" id="PF01345">
    <property type="entry name" value="DUF11"/>
    <property type="match status" value="5"/>
</dbReference>
<dbReference type="InterPro" id="IPR013320">
    <property type="entry name" value="ConA-like_dom_sf"/>
</dbReference>
<dbReference type="Gene3D" id="2.60.40.1170">
    <property type="entry name" value="Mu homology domain, subdomain B"/>
    <property type="match status" value="3"/>
</dbReference>
<dbReference type="SUPFAM" id="SSF117074">
    <property type="entry name" value="Hypothetical protein PA1324"/>
    <property type="match status" value="1"/>
</dbReference>
<dbReference type="Proteomes" id="UP000317557">
    <property type="component" value="Unassembled WGS sequence"/>
</dbReference>
<dbReference type="InterPro" id="IPR047589">
    <property type="entry name" value="DUF11_rpt"/>
</dbReference>
<feature type="region of interest" description="Disordered" evidence="4">
    <location>
        <begin position="2511"/>
        <end position="2532"/>
    </location>
</feature>
<dbReference type="InterPro" id="IPR011050">
    <property type="entry name" value="Pectin_lyase_fold/virulence"/>
</dbReference>
<dbReference type="Gene3D" id="2.60.40.3080">
    <property type="match status" value="1"/>
</dbReference>
<dbReference type="Pfam" id="PF20009">
    <property type="entry name" value="GEVED"/>
    <property type="match status" value="1"/>
</dbReference>
<sequence>MNRFSTTYRLLLLMVMALFATMAQAQPAGYQYYKQVSIQASQVQGSHSNFPVLISITDTDLRDNVQSSNGYDILFAADVNGNTILSHEIESYNSSTGELIAWVQIPSLSGNTDTDIYMFYGNGAVTTNPSTNAIWNSNYFGIYHFENNVSDASGSNNNLTNRSTSNLGNGKIGSARNLNNSSNVASNSNSGQHLEVPNRIFSGVGDFTFSGWVQLDRANTNWERVFDFGRNTNINFFFTPSVGTNSPSETRVRITGNGNSGEQGAIISNSTLDIGQWVHWAIVLDDGANTLIVYRNGSLYGTANNVTLTPNSIENSNSNYFGRSNYGADDYIDAKFDEFRLASSTFSSGWIATEFNNQNNPSSFYTVSNQQPVDGNPPPAPQNVSAEAVAGGDIRLSFDDVDETGSGVSLYSIRRGTSQGGPYSEVATITDDESSSYLFPDNGVTDGLTYYYVVVAVDGSGNTSVPSAEVSATADQSPPTLEAVTVNRSNLQLDYNESLDGGSVPSASSFTVNVNSSEVTITNVSISGDKVNLTINPEAEVGDDVEVSYTAGGNPIQDVAGNNAGNLTNQTVTNNTSTIPGAPVNVTATALAGGDIEINFDDVDSEGGVTTYSIQRASNAGGPYTQVATVGDDESARYSYTNTGLTDGGTYYYVVTAIDGSGNESPESAEASATADASGPVLNVASINGSTLQLDYNENLSPASIPASGDFTIRVNGNTRTVTNVAIIGARINLSLSQPVVSGDIVEVDYSTGTNPVQDEIGNNASGFSNQPVTNNTFNNSAFGPDPCPITNGQDVAWACFNGVFGGTSMSAFVGGLEIATVDAAAGSNTTFAPNALQSWASGAYAGDEFNGPQLNPSGATGNTTSIDIDIPSGVPSDAILLSLNRLAPNGGNTSYTLEAFDNSGSKVSLNGWQTGQGTDGGLCTNNVNLVYTNGNTTLEFQPTVSGNASCSISSTPLWIKIGNPDMDRIELRKVHTANDNIYVGLGVRADFGDAPSTYTTQYSSRTQPPAFHLLNNDGNDQVFFGGNVDPDGNGRPNGTSSGDDTESSGLGAGDDEDAISSMPELHTAQPSYDVTLVCSGGGAVGGWVDFNQSGSFDAGEYDSGTCSAGSVTLNWTGLSGLVTGTTHARFRIATNAAEVANPTGSASDGEVEDYMVTITPPPTPDLVMLKSVNNTQPIEGETITFTLQVGNSSDEFSATGVQVTDQLPSGITFTSANAEQGSYNSGTGIWNVGTLAPEDTVSLELMATVNSGTVGSTIENEASISSVDQSDPDLTNNTATTGITVIPETADINVQKVVDNAVPLEGEYITYTIYVTNNGPKDATNLSLIDQLPSGLTFQSATATLGSYNQSTGIWTIGALANGASASLAINVTVDDETQGNSISNTASINTLDQNDNNADNNTSTAVVDVLIPGAPNSCNDRPLLTFENGNLISGSNNQIGAVYRFNNVMNGVYAKVEVITINNAQLLNVDDANLSQLPEEFSPSIENIGGDDGYVDFKISFFDNSTNLPRYMSFAATGSDIDGTGSLKDLIGFQNLSSFTVEEATNLINDYANAFVTFESNNFQDTQPTYSNYTDYMVYATYTNEAVFNLRAGIKSDGTTDDRVISVSFDPCKINDFDDPNTESVVDVGVTKEVDDVTPDVGQDITYTINLANTKTTPATGIVIEDVLSSDLTFKSATPSQGSYNSSNGEWTVGSLQGLQSATLEIVAEVETGTEGETISNTATVAEVDGVDLVPNNNTTTIDIVVNDPNSNLSCTAPPTFSFDTYSLEQGVPEQVNAVYRFTNVASGLDALVTIKAINNAILNELDDNSAGDQAANFSPLFVTQNGTSNGYIDWEIRIVQSGTDIPVKRSFSMTGLDIDGYQTGGESIRDYMGFSQNQSSTIESGTNLALSNEGPFAIFASSTTTDGQGSFDTDHMAYITFNYTSRLELRTGSIPTGGYDSERLVDIDFRGCLNQEFDNPIVNTRNADIQVTKTVDEENPLENEVINFTVNVTNNGPQNATELDISEQLPAGLSLIQATPTQGTFNQLTKTWAIGTLNSGNSATLSLRTSVDSGVEADSLVNMAYVKGLNQFDPNIANDTSKTVVRISIEAEGTVFRDKTGNGVADGDLSFNDASGDQTGLQNVKVHLFKDGGDGLPDGADDEYEQTVVTGNKGEYTFQIGQGGDYWVAVDSRSGALTNGSTWAEQTYAPAGAYCADGNNGTVVSSTAGNCFGGRRGNVSDNIPASPTGADIAQAEHVAKLTVTDQGIEDIDFGFSFNVVTNTRDGDDDGSAGRSIQGGLRQFIQNANAISGANTMRFVPAAPVNNANWWSITLNSALPPVTDPLTTISGIAYSKDSPLVIRNENGGTVGAGGAVGTAQSAIGSFSRKELEINLNDMGDYAFTINTSGAVVVKELALFNNSNGINVQNSSSGTIENNLVGLRADGTNPGGNSRAGQGIDFSGSASLSILVQKNFIAYTTGNGVRSENANASVTFFGNEVFQTAQENTEADGLSVIGTWTIEQNLIHENGNSSSDPVTGGSGIELGQTGSASQNSIIRDNTIRHNTVAGISVLHSVSNSLIEANVINNNGTNYSSGGQNLGAGIKLSFPDGGSIQGIRITENSFLNNFGLSVDVVSNYSGSGQADGVNSNDGNIQSTSVEPNAGLDYPQFTLATVEGSDLRVEGFVGTNANKLNGTYTIEIYKADNDGNNEGLIEENGTLVRPHGEGRQFIGSVTTNSDGTFNEAVTIPNSVTLATNDRITAITIDGSNNTSEFSANQRIVPTGVTITGYVYQDENHNSVRENGENGIQDVTVVLYNVALNNCKSVITNSDGLYQFTNVLNGEYEVIEAYGQSVPTPDVCTPTPVDPEEHVSTTPNKRPVTVNNQPYTMNFGDFRGAKVEGTVYNDNGISGGTANNAQQDGGEAGLSGVTVKAATTGGSTLHEVQSKGSGAFELYISASEISDGSVVEILEQGGTEYTTTGGEVGNTQGTYTLSEDKVSFTYALGEVYTGVKFANVRLSRLLTNGEKNLQPGTSGFFQHTFESRTAGKVTFSIENTSNPDNAIWPVVLYRDLNCNNSVESGEPILDENTEVAVTANQTMCLLLKVTVPQGVSTGASNSSVITANFVLDNTSPDIEQELQRTDLVRVSITEGGLVIVKEVNKGQALPGASLTYTIDYTNNGSEPISSMEIVDNTPSYTSFTSATCNTLPNSLTGCTIEDPGSGQEGVIKWIFQGSLAPGASGSVTYVVKIHE</sequence>
<accession>A0A521FJ15</accession>
<dbReference type="InterPro" id="IPR045474">
    <property type="entry name" value="GEVED"/>
</dbReference>
<dbReference type="PANTHER" id="PTHR34819:SF3">
    <property type="entry name" value="CELL SURFACE PROTEIN"/>
    <property type="match status" value="1"/>
</dbReference>
<dbReference type="Pfam" id="PF10102">
    <property type="entry name" value="DUF2341"/>
    <property type="match status" value="1"/>
</dbReference>
<dbReference type="Pfam" id="PF13385">
    <property type="entry name" value="Laminin_G_3"/>
    <property type="match status" value="1"/>
</dbReference>
<dbReference type="SMART" id="SM00710">
    <property type="entry name" value="PbH1"/>
    <property type="match status" value="10"/>
</dbReference>
<evidence type="ECO:0000256" key="2">
    <source>
        <dbReference type="ARBA" id="ARBA00022525"/>
    </source>
</evidence>
<dbReference type="InterPro" id="IPR033764">
    <property type="entry name" value="Sdr_B"/>
</dbReference>
<evidence type="ECO:0000256" key="1">
    <source>
        <dbReference type="ARBA" id="ARBA00004613"/>
    </source>
</evidence>
<gene>
    <name evidence="7" type="ORF">SAMN06265219_12041</name>
</gene>
<keyword evidence="8" id="KW-1185">Reference proteome</keyword>
<protein>
    <submittedName>
        <fullName evidence="7">Conserved repeat domain-containing protein/repeat-containing protein</fullName>
    </submittedName>
</protein>
<dbReference type="EMBL" id="FXTP01000020">
    <property type="protein sequence ID" value="SMO96197.1"/>
    <property type="molecule type" value="Genomic_DNA"/>
</dbReference>
<dbReference type="OrthoDB" id="9805017at2"/>
<dbReference type="SUPFAM" id="SSF49899">
    <property type="entry name" value="Concanavalin A-like lectins/glucanases"/>
    <property type="match status" value="1"/>
</dbReference>
<dbReference type="Pfam" id="PF17210">
    <property type="entry name" value="SdrD_B"/>
    <property type="match status" value="1"/>
</dbReference>
<feature type="signal peptide" evidence="5">
    <location>
        <begin position="1"/>
        <end position="25"/>
    </location>
</feature>
<dbReference type="GO" id="GO:0005576">
    <property type="term" value="C:extracellular region"/>
    <property type="evidence" value="ECO:0007669"/>
    <property type="project" value="UniProtKB-SubCell"/>
</dbReference>
<reference evidence="7 8" key="1">
    <citation type="submission" date="2017-05" db="EMBL/GenBank/DDBJ databases">
        <authorList>
            <person name="Varghese N."/>
            <person name="Submissions S."/>
        </authorList>
    </citation>
    <scope>NUCLEOTIDE SEQUENCE [LARGE SCALE GENOMIC DNA]</scope>
    <source>
        <strain evidence="7 8">DSM 21985</strain>
    </source>
</reference>
<dbReference type="InterPro" id="IPR028059">
    <property type="entry name" value="SWM_rpt"/>
</dbReference>
<dbReference type="InterPro" id="IPR003961">
    <property type="entry name" value="FN3_dom"/>
</dbReference>
<proteinExistence type="predicted"/>
<dbReference type="RefSeq" id="WP_142456194.1">
    <property type="nucleotide sequence ID" value="NZ_FXTP01000020.1"/>
</dbReference>
<feature type="region of interest" description="Disordered" evidence="4">
    <location>
        <begin position="1023"/>
        <end position="1059"/>
    </location>
</feature>
<dbReference type="InterPro" id="IPR011801">
    <property type="entry name" value="Swm_rep_I_cyn"/>
</dbReference>
<dbReference type="Gene3D" id="2.60.40.10">
    <property type="entry name" value="Immunoglobulins"/>
    <property type="match status" value="4"/>
</dbReference>
<dbReference type="PROSITE" id="PS50853">
    <property type="entry name" value="FN3"/>
    <property type="match status" value="2"/>
</dbReference>
<feature type="chain" id="PRO_5022187848" evidence="5">
    <location>
        <begin position="26"/>
        <end position="3233"/>
    </location>
</feature>
<organism evidence="7 8">
    <name type="scientific">Gracilimonas mengyeensis</name>
    <dbReference type="NCBI Taxonomy" id="1302730"/>
    <lineage>
        <taxon>Bacteria</taxon>
        <taxon>Pseudomonadati</taxon>
        <taxon>Balneolota</taxon>
        <taxon>Balneolia</taxon>
        <taxon>Balneolales</taxon>
        <taxon>Balneolaceae</taxon>
        <taxon>Gracilimonas</taxon>
    </lineage>
</organism>
<dbReference type="NCBIfam" id="TIGR01451">
    <property type="entry name" value="B_ant_repeat"/>
    <property type="match status" value="5"/>
</dbReference>
<evidence type="ECO:0000313" key="8">
    <source>
        <dbReference type="Proteomes" id="UP000317557"/>
    </source>
</evidence>
<dbReference type="InterPro" id="IPR013783">
    <property type="entry name" value="Ig-like_fold"/>
</dbReference>
<name>A0A521FJ15_9BACT</name>
<evidence type="ECO:0000259" key="6">
    <source>
        <dbReference type="PROSITE" id="PS50853"/>
    </source>
</evidence>
<feature type="region of interest" description="Disordered" evidence="4">
    <location>
        <begin position="2839"/>
        <end position="2864"/>
    </location>
</feature>
<evidence type="ECO:0000256" key="5">
    <source>
        <dbReference type="SAM" id="SignalP"/>
    </source>
</evidence>
<dbReference type="SMART" id="SM00060">
    <property type="entry name" value="FN3"/>
    <property type="match status" value="2"/>
</dbReference>
<dbReference type="NCBIfam" id="TIGR02059">
    <property type="entry name" value="swm_rep_I"/>
    <property type="match status" value="2"/>
</dbReference>
<evidence type="ECO:0000256" key="4">
    <source>
        <dbReference type="SAM" id="MobiDB-lite"/>
    </source>
</evidence>
<dbReference type="CDD" id="cd00063">
    <property type="entry name" value="FN3"/>
    <property type="match status" value="2"/>
</dbReference>
<dbReference type="Gene3D" id="2.60.120.200">
    <property type="match status" value="1"/>
</dbReference>
<dbReference type="InterPro" id="IPR006626">
    <property type="entry name" value="PbH1"/>
</dbReference>
<dbReference type="Pfam" id="PF13753">
    <property type="entry name" value="SWM_repeat"/>
    <property type="match status" value="2"/>
</dbReference>